<dbReference type="GO" id="GO:0004252">
    <property type="term" value="F:serine-type endopeptidase activity"/>
    <property type="evidence" value="ECO:0007669"/>
    <property type="project" value="UniProtKB-EC"/>
</dbReference>
<gene>
    <name evidence="2" type="ORF">NBRC111893_2377</name>
</gene>
<dbReference type="CDD" id="cd06529">
    <property type="entry name" value="S24_LexA-like"/>
    <property type="match status" value="1"/>
</dbReference>
<dbReference type="InterPro" id="IPR036286">
    <property type="entry name" value="LexA/Signal_pep-like_sf"/>
</dbReference>
<dbReference type="InterPro" id="IPR010982">
    <property type="entry name" value="Lambda_DNA-bd_dom_sf"/>
</dbReference>
<name>A0A401FPU6_9LACO</name>
<feature type="domain" description="HTH cro/C1-type" evidence="1">
    <location>
        <begin position="18"/>
        <end position="72"/>
    </location>
</feature>
<dbReference type="AlphaFoldDB" id="A0A401FPU6"/>
<dbReference type="InterPro" id="IPR039418">
    <property type="entry name" value="LexA-like"/>
</dbReference>
<proteinExistence type="predicted"/>
<keyword evidence="3" id="KW-1185">Reference proteome</keyword>
<dbReference type="InterPro" id="IPR015927">
    <property type="entry name" value="Peptidase_S24_S26A/B/C"/>
</dbReference>
<dbReference type="Proteomes" id="UP000286974">
    <property type="component" value="Unassembled WGS sequence"/>
</dbReference>
<evidence type="ECO:0000313" key="2">
    <source>
        <dbReference type="EMBL" id="GAY74231.1"/>
    </source>
</evidence>
<reference evidence="2 3" key="1">
    <citation type="submission" date="2017-11" db="EMBL/GenBank/DDBJ databases">
        <title>Draft Genome Sequence of Lactobacillus curieae NBRC 111893 isolated from Koso, a Japanese sugar-Vegetable Fermented Beverage.</title>
        <authorList>
            <person name="Chiou T.Y."/>
            <person name="Oshima K."/>
            <person name="Suda W."/>
            <person name="Hattori M."/>
            <person name="Takahashi T."/>
        </authorList>
    </citation>
    <scope>NUCLEOTIDE SEQUENCE [LARGE SCALE GENOMIC DNA]</scope>
    <source>
        <strain evidence="2 3">NBRC111893</strain>
    </source>
</reference>
<protein>
    <submittedName>
        <fullName evidence="2">SOS-response repressor and protease LexA</fullName>
        <ecNumber evidence="2">3.4.21.88</ecNumber>
    </submittedName>
</protein>
<dbReference type="Gene3D" id="1.10.260.40">
    <property type="entry name" value="lambda repressor-like DNA-binding domains"/>
    <property type="match status" value="1"/>
</dbReference>
<dbReference type="EC" id="3.4.21.88" evidence="2"/>
<evidence type="ECO:0000313" key="3">
    <source>
        <dbReference type="Proteomes" id="UP000286974"/>
    </source>
</evidence>
<dbReference type="PROSITE" id="PS50943">
    <property type="entry name" value="HTH_CROC1"/>
    <property type="match status" value="1"/>
</dbReference>
<dbReference type="GO" id="GO:0006508">
    <property type="term" value="P:proteolysis"/>
    <property type="evidence" value="ECO:0007669"/>
    <property type="project" value="UniProtKB-KW"/>
</dbReference>
<dbReference type="EMBL" id="BEXA01000008">
    <property type="protein sequence ID" value="GAY74231.1"/>
    <property type="molecule type" value="Genomic_DNA"/>
</dbReference>
<dbReference type="CDD" id="cd00093">
    <property type="entry name" value="HTH_XRE"/>
    <property type="match status" value="1"/>
</dbReference>
<dbReference type="Pfam" id="PF01381">
    <property type="entry name" value="HTH_3"/>
    <property type="match status" value="1"/>
</dbReference>
<dbReference type="SUPFAM" id="SSF51306">
    <property type="entry name" value="LexA/Signal peptidase"/>
    <property type="match status" value="1"/>
</dbReference>
<evidence type="ECO:0000259" key="1">
    <source>
        <dbReference type="PROSITE" id="PS50943"/>
    </source>
</evidence>
<dbReference type="SMART" id="SM00530">
    <property type="entry name" value="HTH_XRE"/>
    <property type="match status" value="1"/>
</dbReference>
<sequence length="226" mass="25243">MAELDQTNQFQLAIGTRIRQLRTQKKLSQKDLANKINLNRAVLNRIENGTRPIRDTELLAIANVLGVTADYLLGRKMKPTNHQNMPSNGIPVEKNDFVNVPIIGTIKAGPNGLALEDHQGFETISKWDLETNQDYFWLIVSGDSMTGDGIHDGDYALIQRTPLFENGDICAVIVDSEEGTLKHVTRSDKSIILTASNPKYQPRIFAGNEINDLTIAGRLVETKRKY</sequence>
<keyword evidence="2" id="KW-0645">Protease</keyword>
<dbReference type="PANTHER" id="PTHR33516">
    <property type="entry name" value="LEXA REPRESSOR"/>
    <property type="match status" value="1"/>
</dbReference>
<comment type="caution">
    <text evidence="2">The sequence shown here is derived from an EMBL/GenBank/DDBJ whole genome shotgun (WGS) entry which is preliminary data.</text>
</comment>
<dbReference type="InterPro" id="IPR001387">
    <property type="entry name" value="Cro/C1-type_HTH"/>
</dbReference>
<dbReference type="OrthoDB" id="194368at2"/>
<dbReference type="GO" id="GO:0003677">
    <property type="term" value="F:DNA binding"/>
    <property type="evidence" value="ECO:0007669"/>
    <property type="project" value="InterPro"/>
</dbReference>
<keyword evidence="2" id="KW-0378">Hydrolase</keyword>
<accession>A0A401FPU6</accession>
<dbReference type="PANTHER" id="PTHR33516:SF2">
    <property type="entry name" value="LEXA REPRESSOR-RELATED"/>
    <property type="match status" value="1"/>
</dbReference>
<dbReference type="Pfam" id="PF00717">
    <property type="entry name" value="Peptidase_S24"/>
    <property type="match status" value="1"/>
</dbReference>
<organism evidence="2 3">
    <name type="scientific">Lentilactobacillus kosonis</name>
    <dbReference type="NCBI Taxonomy" id="2810561"/>
    <lineage>
        <taxon>Bacteria</taxon>
        <taxon>Bacillati</taxon>
        <taxon>Bacillota</taxon>
        <taxon>Bacilli</taxon>
        <taxon>Lactobacillales</taxon>
        <taxon>Lactobacillaceae</taxon>
        <taxon>Lentilactobacillus</taxon>
    </lineage>
</organism>
<dbReference type="InterPro" id="IPR050077">
    <property type="entry name" value="LexA_repressor"/>
</dbReference>
<dbReference type="SUPFAM" id="SSF47413">
    <property type="entry name" value="lambda repressor-like DNA-binding domains"/>
    <property type="match status" value="1"/>
</dbReference>
<dbReference type="Gene3D" id="2.10.109.10">
    <property type="entry name" value="Umud Fragment, subunit A"/>
    <property type="match status" value="1"/>
</dbReference>
<dbReference type="RefSeq" id="WP_125008910.1">
    <property type="nucleotide sequence ID" value="NZ_BEXA01000008.1"/>
</dbReference>